<organism evidence="1 2">
    <name type="scientific">Dorea formicigenerans</name>
    <dbReference type="NCBI Taxonomy" id="39486"/>
    <lineage>
        <taxon>Bacteria</taxon>
        <taxon>Bacillati</taxon>
        <taxon>Bacillota</taxon>
        <taxon>Clostridia</taxon>
        <taxon>Lachnospirales</taxon>
        <taxon>Lachnospiraceae</taxon>
        <taxon>Dorea</taxon>
    </lineage>
</organism>
<evidence type="ECO:0000313" key="1">
    <source>
        <dbReference type="EMBL" id="RHK64154.1"/>
    </source>
</evidence>
<dbReference type="Proteomes" id="UP000284152">
    <property type="component" value="Unassembled WGS sequence"/>
</dbReference>
<dbReference type="AlphaFoldDB" id="A0A415H7R6"/>
<reference evidence="1 2" key="1">
    <citation type="submission" date="2018-08" db="EMBL/GenBank/DDBJ databases">
        <title>A genome reference for cultivated species of the human gut microbiota.</title>
        <authorList>
            <person name="Zou Y."/>
            <person name="Xue W."/>
            <person name="Luo G."/>
        </authorList>
    </citation>
    <scope>NUCLEOTIDE SEQUENCE [LARGE SCALE GENOMIC DNA]</scope>
    <source>
        <strain evidence="1 2">AF42-21</strain>
    </source>
</reference>
<comment type="caution">
    <text evidence="1">The sequence shown here is derived from an EMBL/GenBank/DDBJ whole genome shotgun (WGS) entry which is preliminary data.</text>
</comment>
<dbReference type="EMBL" id="QRNS01000008">
    <property type="protein sequence ID" value="RHK64154.1"/>
    <property type="molecule type" value="Genomic_DNA"/>
</dbReference>
<accession>A0A415H7R6</accession>
<evidence type="ECO:0000313" key="2">
    <source>
        <dbReference type="Proteomes" id="UP000284152"/>
    </source>
</evidence>
<proteinExistence type="predicted"/>
<gene>
    <name evidence="1" type="ORF">DW054_07035</name>
</gene>
<sequence>MIIKAWNRQGLRDGYKAEERLDHIASILSMGFGVKTKSFGVQHKKTLHNMSQGIVTEVYKKIPAFNRINCLDEEIEKFQQKVLTGLPLKNIEYRENTVCLKENVFDFKDEMKKMFEKIMH</sequence>
<protein>
    <submittedName>
        <fullName evidence="1">Uncharacterized protein</fullName>
    </submittedName>
</protein>
<name>A0A415H7R6_9FIRM</name>